<sequence length="106" mass="12097">MIRKQLYIPPEMDRELEIAARKEGKREAQLIREFLAAGLKMETPIENAGTFLLDLAAIGARGPKDLSTNMFDYLYGDKSPNYGKNKPRLTKKEIEHINKFVNESAK</sequence>
<comment type="caution">
    <text evidence="1">The sequence shown here is derived from an EMBL/GenBank/DDBJ whole genome shotgun (WGS) entry which is preliminary data.</text>
</comment>
<gene>
    <name evidence="1" type="ORF">A2782_01075</name>
</gene>
<dbReference type="AlphaFoldDB" id="A0A1G1V1Z9"/>
<evidence type="ECO:0008006" key="3">
    <source>
        <dbReference type="Google" id="ProtNLM"/>
    </source>
</evidence>
<dbReference type="EMBL" id="MHBW01000010">
    <property type="protein sequence ID" value="OGY09398.1"/>
    <property type="molecule type" value="Genomic_DNA"/>
</dbReference>
<evidence type="ECO:0000313" key="2">
    <source>
        <dbReference type="Proteomes" id="UP000177967"/>
    </source>
</evidence>
<reference evidence="1 2" key="1">
    <citation type="journal article" date="2016" name="Nat. Commun.">
        <title>Thousands of microbial genomes shed light on interconnected biogeochemical processes in an aquifer system.</title>
        <authorList>
            <person name="Anantharaman K."/>
            <person name="Brown C.T."/>
            <person name="Hug L.A."/>
            <person name="Sharon I."/>
            <person name="Castelle C.J."/>
            <person name="Probst A.J."/>
            <person name="Thomas B.C."/>
            <person name="Singh A."/>
            <person name="Wilkins M.J."/>
            <person name="Karaoz U."/>
            <person name="Brodie E.L."/>
            <person name="Williams K.H."/>
            <person name="Hubbard S.S."/>
            <person name="Banfield J.F."/>
        </authorList>
    </citation>
    <scope>NUCLEOTIDE SEQUENCE [LARGE SCALE GENOMIC DNA]</scope>
</reference>
<dbReference type="STRING" id="1797513.A2782_01075"/>
<organism evidence="1 2">
    <name type="scientific">Candidatus Blackburnbacteria bacterium RIFCSPHIGHO2_01_FULL_43_15b</name>
    <dbReference type="NCBI Taxonomy" id="1797513"/>
    <lineage>
        <taxon>Bacteria</taxon>
        <taxon>Candidatus Blackburniibacteriota</taxon>
    </lineage>
</organism>
<accession>A0A1G1V1Z9</accession>
<name>A0A1G1V1Z9_9BACT</name>
<evidence type="ECO:0000313" key="1">
    <source>
        <dbReference type="EMBL" id="OGY09398.1"/>
    </source>
</evidence>
<protein>
    <recommendedName>
        <fullName evidence="3">Ribbon-helix-helix protein CopG domain-containing protein</fullName>
    </recommendedName>
</protein>
<proteinExistence type="predicted"/>
<dbReference type="Proteomes" id="UP000177967">
    <property type="component" value="Unassembled WGS sequence"/>
</dbReference>